<dbReference type="PANTHER" id="PTHR42756">
    <property type="entry name" value="TRANSCRIPTIONAL REGULATOR, MARR"/>
    <property type="match status" value="1"/>
</dbReference>
<evidence type="ECO:0000256" key="3">
    <source>
        <dbReference type="ARBA" id="ARBA00023163"/>
    </source>
</evidence>
<sequence length="153" mass="17941">MSLEKEIKQTRPFSSKKEKAIVNIIYTNNWIFLNYSKNLKKYDISNQQYNVLRILNGQNGKPITINEIIERMLDKMSNASRLVDKLLAKGLVSREQRQGNRRACDVILTEKGKLFLEEVKTDMNLNEDKMSPLTDEEFDTLNELLDKMRKKVQ</sequence>
<name>A0ABV7YVN8_9BACT</name>
<evidence type="ECO:0000313" key="5">
    <source>
        <dbReference type="EMBL" id="MFC3810141.1"/>
    </source>
</evidence>
<evidence type="ECO:0000259" key="4">
    <source>
        <dbReference type="PROSITE" id="PS50995"/>
    </source>
</evidence>
<dbReference type="InterPro" id="IPR036388">
    <property type="entry name" value="WH-like_DNA-bd_sf"/>
</dbReference>
<dbReference type="PROSITE" id="PS50995">
    <property type="entry name" value="HTH_MARR_2"/>
    <property type="match status" value="1"/>
</dbReference>
<dbReference type="InterPro" id="IPR000835">
    <property type="entry name" value="HTH_MarR-typ"/>
</dbReference>
<dbReference type="RefSeq" id="WP_379836004.1">
    <property type="nucleotide sequence ID" value="NZ_JBHRYQ010000001.1"/>
</dbReference>
<evidence type="ECO:0000256" key="1">
    <source>
        <dbReference type="ARBA" id="ARBA00023015"/>
    </source>
</evidence>
<gene>
    <name evidence="5" type="ORF">ACFOOI_05715</name>
</gene>
<evidence type="ECO:0000256" key="2">
    <source>
        <dbReference type="ARBA" id="ARBA00023125"/>
    </source>
</evidence>
<feature type="domain" description="HTH marR-type" evidence="4">
    <location>
        <begin position="1"/>
        <end position="150"/>
    </location>
</feature>
<comment type="caution">
    <text evidence="5">The sequence shown here is derived from an EMBL/GenBank/DDBJ whole genome shotgun (WGS) entry which is preliminary data.</text>
</comment>
<dbReference type="Proteomes" id="UP001595616">
    <property type="component" value="Unassembled WGS sequence"/>
</dbReference>
<reference evidence="6" key="1">
    <citation type="journal article" date="2019" name="Int. J. Syst. Evol. Microbiol.">
        <title>The Global Catalogue of Microorganisms (GCM) 10K type strain sequencing project: providing services to taxonomists for standard genome sequencing and annotation.</title>
        <authorList>
            <consortium name="The Broad Institute Genomics Platform"/>
            <consortium name="The Broad Institute Genome Sequencing Center for Infectious Disease"/>
            <person name="Wu L."/>
            <person name="Ma J."/>
        </authorList>
    </citation>
    <scope>NUCLEOTIDE SEQUENCE [LARGE SCALE GENOMIC DNA]</scope>
    <source>
        <strain evidence="6">CECT 7956</strain>
    </source>
</reference>
<dbReference type="PRINTS" id="PR00598">
    <property type="entry name" value="HTHMARR"/>
</dbReference>
<dbReference type="PROSITE" id="PS01117">
    <property type="entry name" value="HTH_MARR_1"/>
    <property type="match status" value="1"/>
</dbReference>
<keyword evidence="2" id="KW-0238">DNA-binding</keyword>
<accession>A0ABV7YVN8</accession>
<keyword evidence="1" id="KW-0805">Transcription regulation</keyword>
<organism evidence="5 6">
    <name type="scientific">Lacihabitans lacunae</name>
    <dbReference type="NCBI Taxonomy" id="1028214"/>
    <lineage>
        <taxon>Bacteria</taxon>
        <taxon>Pseudomonadati</taxon>
        <taxon>Bacteroidota</taxon>
        <taxon>Cytophagia</taxon>
        <taxon>Cytophagales</taxon>
        <taxon>Leadbetterellaceae</taxon>
        <taxon>Lacihabitans</taxon>
    </lineage>
</organism>
<keyword evidence="3" id="KW-0804">Transcription</keyword>
<dbReference type="SUPFAM" id="SSF46785">
    <property type="entry name" value="Winged helix' DNA-binding domain"/>
    <property type="match status" value="1"/>
</dbReference>
<protein>
    <submittedName>
        <fullName evidence="5">MarR family winged helix-turn-helix transcriptional regulator</fullName>
    </submittedName>
</protein>
<evidence type="ECO:0000313" key="6">
    <source>
        <dbReference type="Proteomes" id="UP001595616"/>
    </source>
</evidence>
<dbReference type="EMBL" id="JBHRYQ010000001">
    <property type="protein sequence ID" value="MFC3810141.1"/>
    <property type="molecule type" value="Genomic_DNA"/>
</dbReference>
<dbReference type="SMART" id="SM00347">
    <property type="entry name" value="HTH_MARR"/>
    <property type="match status" value="1"/>
</dbReference>
<dbReference type="Pfam" id="PF12802">
    <property type="entry name" value="MarR_2"/>
    <property type="match status" value="1"/>
</dbReference>
<keyword evidence="6" id="KW-1185">Reference proteome</keyword>
<dbReference type="Gene3D" id="1.10.10.10">
    <property type="entry name" value="Winged helix-like DNA-binding domain superfamily/Winged helix DNA-binding domain"/>
    <property type="match status" value="1"/>
</dbReference>
<dbReference type="PANTHER" id="PTHR42756:SF1">
    <property type="entry name" value="TRANSCRIPTIONAL REPRESSOR OF EMRAB OPERON"/>
    <property type="match status" value="1"/>
</dbReference>
<dbReference type="InterPro" id="IPR023187">
    <property type="entry name" value="Tscrpt_reg_MarR-type_CS"/>
</dbReference>
<dbReference type="InterPro" id="IPR036390">
    <property type="entry name" value="WH_DNA-bd_sf"/>
</dbReference>
<proteinExistence type="predicted"/>